<name>A0AAD7FGV6_9AGAR</name>
<gene>
    <name evidence="1" type="ORF">FB45DRAFT_108475</name>
</gene>
<sequence length="444" mass="49687">MATTCHPDSHTIGPIASAPIEILQHIFKSCLPDAHAPHDKPFSSTEAPLLLCRVCALWRTIAIATPQLWARLAISVGENNNLRPSRPLIATWVTRSASQPLSLVVHSSDQCASAAETVDEVLQIFLPHIRRWRSITFILPCHPVPRSLALVPDGDFLLQIAKFEFWVTTAQRPQISGLAKLLKSSPQLHTLYWGNDLEWLDIDWTRLTVLDLVPVWRPMYQVTQIMQNAPKLRSLSVYINHAGSADVGRIVLPDLAILWIWSEVDMNPLFRRLSVPALANINVFADFAPFIPQVEVVHCLARCRSKLDVAIFQSLHIPEPDLIALLRTQPALRLLELRALTGNGMTGQLLTLLTLREASPDQNLCPDLRIIRLLQSSFSSTDGLLADMVASRRMGVEKASLSSLVVHFSDADLPQHTEDIRRLRDLANEVAFRVWIHEPETKSG</sequence>
<evidence type="ECO:0000313" key="1">
    <source>
        <dbReference type="EMBL" id="KAJ7623535.1"/>
    </source>
</evidence>
<organism evidence="1 2">
    <name type="scientific">Roridomyces roridus</name>
    <dbReference type="NCBI Taxonomy" id="1738132"/>
    <lineage>
        <taxon>Eukaryota</taxon>
        <taxon>Fungi</taxon>
        <taxon>Dikarya</taxon>
        <taxon>Basidiomycota</taxon>
        <taxon>Agaricomycotina</taxon>
        <taxon>Agaricomycetes</taxon>
        <taxon>Agaricomycetidae</taxon>
        <taxon>Agaricales</taxon>
        <taxon>Marasmiineae</taxon>
        <taxon>Mycenaceae</taxon>
        <taxon>Roridomyces</taxon>
    </lineage>
</organism>
<comment type="caution">
    <text evidence="1">The sequence shown here is derived from an EMBL/GenBank/DDBJ whole genome shotgun (WGS) entry which is preliminary data.</text>
</comment>
<proteinExistence type="predicted"/>
<protein>
    <recommendedName>
        <fullName evidence="3">F-box domain-containing protein</fullName>
    </recommendedName>
</protein>
<dbReference type="AlphaFoldDB" id="A0AAD7FGV6"/>
<keyword evidence="2" id="KW-1185">Reference proteome</keyword>
<evidence type="ECO:0000313" key="2">
    <source>
        <dbReference type="Proteomes" id="UP001221142"/>
    </source>
</evidence>
<dbReference type="EMBL" id="JARKIF010000014">
    <property type="protein sequence ID" value="KAJ7623535.1"/>
    <property type="molecule type" value="Genomic_DNA"/>
</dbReference>
<reference evidence="1" key="1">
    <citation type="submission" date="2023-03" db="EMBL/GenBank/DDBJ databases">
        <title>Massive genome expansion in bonnet fungi (Mycena s.s.) driven by repeated elements and novel gene families across ecological guilds.</title>
        <authorList>
            <consortium name="Lawrence Berkeley National Laboratory"/>
            <person name="Harder C.B."/>
            <person name="Miyauchi S."/>
            <person name="Viragh M."/>
            <person name="Kuo A."/>
            <person name="Thoen E."/>
            <person name="Andreopoulos B."/>
            <person name="Lu D."/>
            <person name="Skrede I."/>
            <person name="Drula E."/>
            <person name="Henrissat B."/>
            <person name="Morin E."/>
            <person name="Kohler A."/>
            <person name="Barry K."/>
            <person name="LaButti K."/>
            <person name="Morin E."/>
            <person name="Salamov A."/>
            <person name="Lipzen A."/>
            <person name="Mereny Z."/>
            <person name="Hegedus B."/>
            <person name="Baldrian P."/>
            <person name="Stursova M."/>
            <person name="Weitz H."/>
            <person name="Taylor A."/>
            <person name="Grigoriev I.V."/>
            <person name="Nagy L.G."/>
            <person name="Martin F."/>
            <person name="Kauserud H."/>
        </authorList>
    </citation>
    <scope>NUCLEOTIDE SEQUENCE</scope>
    <source>
        <strain evidence="1">9284</strain>
    </source>
</reference>
<accession>A0AAD7FGV6</accession>
<dbReference type="Proteomes" id="UP001221142">
    <property type="component" value="Unassembled WGS sequence"/>
</dbReference>
<evidence type="ECO:0008006" key="3">
    <source>
        <dbReference type="Google" id="ProtNLM"/>
    </source>
</evidence>